<proteinExistence type="predicted"/>
<name>A0A6P6X6L6_COFAR</name>
<reference evidence="2" key="2">
    <citation type="submission" date="2025-08" db="UniProtKB">
        <authorList>
            <consortium name="RefSeq"/>
        </authorList>
    </citation>
    <scope>IDENTIFICATION</scope>
    <source>
        <tissue evidence="2">Leaves</tissue>
    </source>
</reference>
<reference evidence="1" key="1">
    <citation type="journal article" date="2025" name="Foods">
        <title>Unveiling the Microbial Signatures of Arabica Coffee Cherries: Insights into Ripeness Specific Diversity, Functional Traits, and Implications for Quality and Safety.</title>
        <authorList>
            <consortium name="RefSeq"/>
            <person name="Tenea G.N."/>
            <person name="Cifuentes V."/>
            <person name="Reyes P."/>
            <person name="Cevallos-Vallejos M."/>
        </authorList>
    </citation>
    <scope>NUCLEOTIDE SEQUENCE [LARGE SCALE GENOMIC DNA]</scope>
</reference>
<dbReference type="AlphaFoldDB" id="A0A6P6X6L6"/>
<sequence>MVAKKAVGNCCYESIHKILELCYLQNLSINYVRSNIIRGEIRKRRLDQDFDRIAVSSSRKSYIELAVGEDWLTKDNFTIRTTEIWCFRMESFGTTILAVRNLRDW</sequence>
<organism evidence="1 2">
    <name type="scientific">Coffea arabica</name>
    <name type="common">Arabian coffee</name>
    <dbReference type="NCBI Taxonomy" id="13443"/>
    <lineage>
        <taxon>Eukaryota</taxon>
        <taxon>Viridiplantae</taxon>
        <taxon>Streptophyta</taxon>
        <taxon>Embryophyta</taxon>
        <taxon>Tracheophyta</taxon>
        <taxon>Spermatophyta</taxon>
        <taxon>Magnoliopsida</taxon>
        <taxon>eudicotyledons</taxon>
        <taxon>Gunneridae</taxon>
        <taxon>Pentapetalae</taxon>
        <taxon>asterids</taxon>
        <taxon>lamiids</taxon>
        <taxon>Gentianales</taxon>
        <taxon>Rubiaceae</taxon>
        <taxon>Ixoroideae</taxon>
        <taxon>Gardenieae complex</taxon>
        <taxon>Bertiereae - Coffeeae clade</taxon>
        <taxon>Coffeeae</taxon>
        <taxon>Coffea</taxon>
    </lineage>
</organism>
<accession>A0A6P6X6L6</accession>
<keyword evidence="1" id="KW-1185">Reference proteome</keyword>
<protein>
    <submittedName>
        <fullName evidence="2">Uncharacterized protein</fullName>
    </submittedName>
</protein>
<dbReference type="Proteomes" id="UP001652660">
    <property type="component" value="Chromosome 4c"/>
</dbReference>
<evidence type="ECO:0000313" key="2">
    <source>
        <dbReference type="RefSeq" id="XP_027121537.1"/>
    </source>
</evidence>
<gene>
    <name evidence="2" type="primary">LOC113738499</name>
</gene>
<dbReference type="GeneID" id="113738499"/>
<evidence type="ECO:0000313" key="1">
    <source>
        <dbReference type="Proteomes" id="UP001652660"/>
    </source>
</evidence>
<dbReference type="RefSeq" id="XP_027121537.1">
    <property type="nucleotide sequence ID" value="XM_027265736.2"/>
</dbReference>